<name>A0A2V2L7U3_9RHOB</name>
<dbReference type="RefSeq" id="WP_109812859.1">
    <property type="nucleotide sequence ID" value="NZ_QGKU01000051.1"/>
</dbReference>
<dbReference type="EMBL" id="QGKU01000051">
    <property type="protein sequence ID" value="PWR01392.1"/>
    <property type="molecule type" value="Genomic_DNA"/>
</dbReference>
<proteinExistence type="predicted"/>
<evidence type="ECO:0000256" key="1">
    <source>
        <dbReference type="SAM" id="MobiDB-lite"/>
    </source>
</evidence>
<accession>A0A2V2L7U3</accession>
<sequence length="295" mass="32486">MKVRMGEMGDMVANMSAAELEREIASPDKLRIWEGTAGWRNLQVAWAPFDTVENTARIAIFGVTPGREQMGNALRAYHKARLGGSDHLVAVRYGKGTGAFSGEMRDTLIRLLDEVSIPRLLGANSSQALWGAQAKQVHFSSVLRWPVFCDQKDKHKILQPLQNYTGGTPSITAQRIFRSMLKNVLVPEILRLPEDCLIAPLGSAAQKAMTYALSGVSGFDQKRLLIGLPHPSGAARDVSSQFLGDPPSPTRKKPLNPAYREDAMRLRRVVKGLIEADQRPTCLASDTSLNTQRQI</sequence>
<organism evidence="2 3">
    <name type="scientific">Meridianimarinicoccus roseus</name>
    <dbReference type="NCBI Taxonomy" id="2072018"/>
    <lineage>
        <taxon>Bacteria</taxon>
        <taxon>Pseudomonadati</taxon>
        <taxon>Pseudomonadota</taxon>
        <taxon>Alphaproteobacteria</taxon>
        <taxon>Rhodobacterales</taxon>
        <taxon>Paracoccaceae</taxon>
        <taxon>Meridianimarinicoccus</taxon>
    </lineage>
</organism>
<feature type="region of interest" description="Disordered" evidence="1">
    <location>
        <begin position="236"/>
        <end position="259"/>
    </location>
</feature>
<dbReference type="AlphaFoldDB" id="A0A2V2L7U3"/>
<reference evidence="2 3" key="1">
    <citation type="submission" date="2018-05" db="EMBL/GenBank/DDBJ databases">
        <title>Rhodobacteraceae gen. nov., sp. nov. isolated from sea water.</title>
        <authorList>
            <person name="Ren Y."/>
        </authorList>
    </citation>
    <scope>NUCLEOTIDE SEQUENCE [LARGE SCALE GENOMIC DNA]</scope>
    <source>
        <strain evidence="2 3">TG-679</strain>
    </source>
</reference>
<keyword evidence="3" id="KW-1185">Reference proteome</keyword>
<evidence type="ECO:0000313" key="3">
    <source>
        <dbReference type="Proteomes" id="UP000245680"/>
    </source>
</evidence>
<evidence type="ECO:0008006" key="4">
    <source>
        <dbReference type="Google" id="ProtNLM"/>
    </source>
</evidence>
<dbReference type="OrthoDB" id="573462at2"/>
<protein>
    <recommendedName>
        <fullName evidence="4">Uracil-DNA glycosylase-like domain-containing protein</fullName>
    </recommendedName>
</protein>
<gene>
    <name evidence="2" type="ORF">DKT77_16925</name>
</gene>
<comment type="caution">
    <text evidence="2">The sequence shown here is derived from an EMBL/GenBank/DDBJ whole genome shotgun (WGS) entry which is preliminary data.</text>
</comment>
<dbReference type="Proteomes" id="UP000245680">
    <property type="component" value="Unassembled WGS sequence"/>
</dbReference>
<evidence type="ECO:0000313" key="2">
    <source>
        <dbReference type="EMBL" id="PWR01392.1"/>
    </source>
</evidence>